<dbReference type="AlphaFoldDB" id="A0A1X7UT70"/>
<sequence>FQLSGSFILFGIAVVVLIVLSFSQRRAKKGLSTCNGVPGIVPPINFLNPRHRLVYVLACGLVASSLLNIILQSSSSVEVENKWFKDIVQNIYIVFFILVLVIQTYPLLACVQSPIPLLGYSLGALYTIV</sequence>
<evidence type="ECO:0000256" key="1">
    <source>
        <dbReference type="SAM" id="Phobius"/>
    </source>
</evidence>
<keyword evidence="1" id="KW-0472">Membrane</keyword>
<dbReference type="InParanoid" id="A0A1X7UT70"/>
<accession>A0A1X7UT70</accession>
<keyword evidence="1" id="KW-1133">Transmembrane helix</keyword>
<feature type="transmembrane region" description="Helical" evidence="1">
    <location>
        <begin position="6"/>
        <end position="23"/>
    </location>
</feature>
<dbReference type="EnsemblMetazoa" id="Aqu2.1.30861_001">
    <property type="protein sequence ID" value="Aqu2.1.30861_001"/>
    <property type="gene ID" value="Aqu2.1.30861"/>
</dbReference>
<dbReference type="GO" id="GO:0034632">
    <property type="term" value="F:retinol transmembrane transporter activity"/>
    <property type="evidence" value="ECO:0007669"/>
    <property type="project" value="InterPro"/>
</dbReference>
<reference evidence="2" key="1">
    <citation type="submission" date="2017-05" db="UniProtKB">
        <authorList>
            <consortium name="EnsemblMetazoa"/>
        </authorList>
    </citation>
    <scope>IDENTIFICATION</scope>
</reference>
<dbReference type="InterPro" id="IPR026612">
    <property type="entry name" value="STRA6-like"/>
</dbReference>
<dbReference type="GO" id="GO:0038023">
    <property type="term" value="F:signaling receptor activity"/>
    <property type="evidence" value="ECO:0007669"/>
    <property type="project" value="InterPro"/>
</dbReference>
<feature type="transmembrane region" description="Helical" evidence="1">
    <location>
        <begin position="53"/>
        <end position="71"/>
    </location>
</feature>
<protein>
    <submittedName>
        <fullName evidence="2">Uncharacterized protein</fullName>
    </submittedName>
</protein>
<proteinExistence type="predicted"/>
<name>A0A1X7UT70_AMPQE</name>
<organism evidence="2">
    <name type="scientific">Amphimedon queenslandica</name>
    <name type="common">Sponge</name>
    <dbReference type="NCBI Taxonomy" id="400682"/>
    <lineage>
        <taxon>Eukaryota</taxon>
        <taxon>Metazoa</taxon>
        <taxon>Porifera</taxon>
        <taxon>Demospongiae</taxon>
        <taxon>Heteroscleromorpha</taxon>
        <taxon>Haplosclerida</taxon>
        <taxon>Niphatidae</taxon>
        <taxon>Amphimedon</taxon>
    </lineage>
</organism>
<feature type="transmembrane region" description="Helical" evidence="1">
    <location>
        <begin position="91"/>
        <end position="111"/>
    </location>
</feature>
<dbReference type="Pfam" id="PF14752">
    <property type="entry name" value="RBP_receptor"/>
    <property type="match status" value="1"/>
</dbReference>
<evidence type="ECO:0000313" key="2">
    <source>
        <dbReference type="EnsemblMetazoa" id="Aqu2.1.30861_001"/>
    </source>
</evidence>
<dbReference type="OrthoDB" id="2376984at2759"/>
<keyword evidence="1" id="KW-0812">Transmembrane</keyword>